<feature type="domain" description="CusB-like beta-barrel" evidence="4">
    <location>
        <begin position="215"/>
        <end position="287"/>
    </location>
</feature>
<dbReference type="Gene3D" id="2.40.30.170">
    <property type="match status" value="1"/>
</dbReference>
<dbReference type="SUPFAM" id="SSF111369">
    <property type="entry name" value="HlyD-like secretion proteins"/>
    <property type="match status" value="1"/>
</dbReference>
<evidence type="ECO:0000313" key="6">
    <source>
        <dbReference type="EMBL" id="UYW00320.1"/>
    </source>
</evidence>
<evidence type="ECO:0000256" key="3">
    <source>
        <dbReference type="SAM" id="SignalP"/>
    </source>
</evidence>
<feature type="signal peptide" evidence="3">
    <location>
        <begin position="1"/>
        <end position="22"/>
    </location>
</feature>
<dbReference type="InterPro" id="IPR058792">
    <property type="entry name" value="Beta-barrel_RND_2"/>
</dbReference>
<comment type="similarity">
    <text evidence="1">Belongs to the membrane fusion protein (MFP) (TC 8.A.1) family.</text>
</comment>
<reference evidence="6" key="1">
    <citation type="submission" date="2021-08" db="EMBL/GenBank/DDBJ databases">
        <title>Flavobacterium sp. strain CC-SYL302.</title>
        <authorList>
            <person name="Lin S.-Y."/>
            <person name="Lee T.-H."/>
            <person name="Young C.-C."/>
        </authorList>
    </citation>
    <scope>NUCLEOTIDE SEQUENCE</scope>
    <source>
        <strain evidence="6">CC-SYL302</strain>
    </source>
</reference>
<dbReference type="InterPro" id="IPR058647">
    <property type="entry name" value="BSH_CzcB-like"/>
</dbReference>
<keyword evidence="2" id="KW-0813">Transport</keyword>
<gene>
    <name evidence="6" type="ORF">K5I29_06985</name>
</gene>
<feature type="domain" description="CzcB-like barrel-sandwich hybrid" evidence="5">
    <location>
        <begin position="79"/>
        <end position="211"/>
    </location>
</feature>
<evidence type="ECO:0000259" key="4">
    <source>
        <dbReference type="Pfam" id="PF25954"/>
    </source>
</evidence>
<keyword evidence="7" id="KW-1185">Reference proteome</keyword>
<keyword evidence="3" id="KW-0732">Signal</keyword>
<dbReference type="InterPro" id="IPR006143">
    <property type="entry name" value="RND_pump_MFP"/>
</dbReference>
<name>A0ABY6LVH2_9FLAO</name>
<protein>
    <submittedName>
        <fullName evidence="6">Efflux RND transporter periplasmic adaptor subunit</fullName>
    </submittedName>
</protein>
<organism evidence="6 7">
    <name type="scientific">Flavobacterium agricola</name>
    <dbReference type="NCBI Taxonomy" id="2870839"/>
    <lineage>
        <taxon>Bacteria</taxon>
        <taxon>Pseudomonadati</taxon>
        <taxon>Bacteroidota</taxon>
        <taxon>Flavobacteriia</taxon>
        <taxon>Flavobacteriales</taxon>
        <taxon>Flavobacteriaceae</taxon>
        <taxon>Flavobacterium</taxon>
    </lineage>
</organism>
<dbReference type="Proteomes" id="UP001163328">
    <property type="component" value="Chromosome"/>
</dbReference>
<dbReference type="Gene3D" id="2.40.50.100">
    <property type="match status" value="1"/>
</dbReference>
<sequence>MKKTTYLLASALLFLASCKTENHEEQTDQAPQPEYCLSEQMKKTTTFTAVAMRPIQEQLVLTGRIEYNQNDLVAFKSLLTGVVDEVKFELGDAVKKGQVLAVVKSTEIQDLTQERRALEGQVVLLKKQLTSKKELLDDGLIAKSEVLETEYELQNASFELEKIKANLNLYRAAGDGMFQILAPKNGYIVQKNIAVGQTITGEDENPLFSISNLKEVWVMVNIYPNELKYVKTGNPVKVKTLTDPDKFYSGKIDKIYNVLDDEEHVLKARIVLENTDLNLLPGLRTDIIVDKDNALGEATAIPNQAIIFENNKSFVVLYIDDCNLKTLRVNPIGKNQEYTYIKENLEPNEKVVTQNALILYEELNK</sequence>
<dbReference type="PANTHER" id="PTHR30097">
    <property type="entry name" value="CATION EFFLUX SYSTEM PROTEIN CUSB"/>
    <property type="match status" value="1"/>
</dbReference>
<dbReference type="RefSeq" id="WP_264431942.1">
    <property type="nucleotide sequence ID" value="NZ_CP081495.1"/>
</dbReference>
<evidence type="ECO:0000256" key="1">
    <source>
        <dbReference type="ARBA" id="ARBA00009477"/>
    </source>
</evidence>
<dbReference type="Gene3D" id="2.40.420.20">
    <property type="match status" value="1"/>
</dbReference>
<evidence type="ECO:0000256" key="2">
    <source>
        <dbReference type="ARBA" id="ARBA00022448"/>
    </source>
</evidence>
<dbReference type="NCBIfam" id="TIGR01730">
    <property type="entry name" value="RND_mfp"/>
    <property type="match status" value="1"/>
</dbReference>
<dbReference type="PROSITE" id="PS51257">
    <property type="entry name" value="PROKAR_LIPOPROTEIN"/>
    <property type="match status" value="1"/>
</dbReference>
<evidence type="ECO:0000313" key="7">
    <source>
        <dbReference type="Proteomes" id="UP001163328"/>
    </source>
</evidence>
<dbReference type="PANTHER" id="PTHR30097:SF4">
    <property type="entry name" value="SLR6042 PROTEIN"/>
    <property type="match status" value="1"/>
</dbReference>
<dbReference type="InterPro" id="IPR051909">
    <property type="entry name" value="MFP_Cation_Efflux"/>
</dbReference>
<feature type="chain" id="PRO_5046054586" evidence="3">
    <location>
        <begin position="23"/>
        <end position="365"/>
    </location>
</feature>
<proteinExistence type="inferred from homology"/>
<evidence type="ECO:0000259" key="5">
    <source>
        <dbReference type="Pfam" id="PF25973"/>
    </source>
</evidence>
<dbReference type="EMBL" id="CP081495">
    <property type="protein sequence ID" value="UYW00320.1"/>
    <property type="molecule type" value="Genomic_DNA"/>
</dbReference>
<dbReference type="Pfam" id="PF25973">
    <property type="entry name" value="BSH_CzcB"/>
    <property type="match status" value="1"/>
</dbReference>
<accession>A0ABY6LVH2</accession>
<dbReference type="Pfam" id="PF25954">
    <property type="entry name" value="Beta-barrel_RND_2"/>
    <property type="match status" value="1"/>
</dbReference>